<protein>
    <submittedName>
        <fullName evidence="3">Uncharacterized protein</fullName>
    </submittedName>
</protein>
<keyword evidence="4" id="KW-1185">Reference proteome</keyword>
<dbReference type="Proteomes" id="UP000010473">
    <property type="component" value="Plasmid pSTA7437.01"/>
</dbReference>
<accession>K9Y0C8</accession>
<dbReference type="HOGENOM" id="CLU_1776306_0_0_3"/>
<dbReference type="EMBL" id="CP003654">
    <property type="protein sequence ID" value="AFZ38198.1"/>
    <property type="molecule type" value="Genomic_DNA"/>
</dbReference>
<feature type="compositionally biased region" description="Polar residues" evidence="1">
    <location>
        <begin position="44"/>
        <end position="62"/>
    </location>
</feature>
<reference evidence="4" key="1">
    <citation type="journal article" date="2013" name="Proc. Natl. Acad. Sci. U.S.A.">
        <title>Improving the coverage of the cyanobacterial phylum using diversity-driven genome sequencing.</title>
        <authorList>
            <person name="Shih P.M."/>
            <person name="Wu D."/>
            <person name="Latifi A."/>
            <person name="Axen S.D."/>
            <person name="Fewer D.P."/>
            <person name="Talla E."/>
            <person name="Calteau A."/>
            <person name="Cai F."/>
            <person name="Tandeau de Marsac N."/>
            <person name="Rippka R."/>
            <person name="Herdman M."/>
            <person name="Sivonen K."/>
            <person name="Coursin T."/>
            <person name="Laurent T."/>
            <person name="Goodwin L."/>
            <person name="Nolan M."/>
            <person name="Davenport K.W."/>
            <person name="Han C.S."/>
            <person name="Rubin E.M."/>
            <person name="Eisen J.A."/>
            <person name="Woyke T."/>
            <person name="Gugger M."/>
            <person name="Kerfeld C.A."/>
        </authorList>
    </citation>
    <scope>NUCLEOTIDE SEQUENCE [LARGE SCALE GENOMIC DNA]</scope>
    <source>
        <strain evidence="4">ATCC 29371 / PCC 7437</strain>
        <plasmid evidence="4">Plasmid pSTA7437.01</plasmid>
    </source>
</reference>
<keyword evidence="2" id="KW-0472">Membrane</keyword>
<keyword evidence="2" id="KW-1133">Transmembrane helix</keyword>
<dbReference type="KEGG" id="scs:Sta7437_4760"/>
<organism evidence="3 4">
    <name type="scientific">Stanieria cyanosphaera (strain ATCC 29371 / PCC 7437)</name>
    <dbReference type="NCBI Taxonomy" id="111780"/>
    <lineage>
        <taxon>Bacteria</taxon>
        <taxon>Bacillati</taxon>
        <taxon>Cyanobacteriota</taxon>
        <taxon>Cyanophyceae</taxon>
        <taxon>Pleurocapsales</taxon>
        <taxon>Dermocarpellaceae</taxon>
        <taxon>Stanieria</taxon>
    </lineage>
</organism>
<keyword evidence="3" id="KW-0614">Plasmid</keyword>
<feature type="compositionally biased region" description="Basic and acidic residues" evidence="1">
    <location>
        <begin position="63"/>
        <end position="89"/>
    </location>
</feature>
<geneLocation type="plasmid" evidence="3 4">
    <name>pSTA7437.01</name>
</geneLocation>
<evidence type="ECO:0000313" key="4">
    <source>
        <dbReference type="Proteomes" id="UP000010473"/>
    </source>
</evidence>
<evidence type="ECO:0000256" key="1">
    <source>
        <dbReference type="SAM" id="MobiDB-lite"/>
    </source>
</evidence>
<dbReference type="AlphaFoldDB" id="K9Y0C8"/>
<name>K9Y0C8_STAC7</name>
<proteinExistence type="predicted"/>
<gene>
    <name evidence="3" type="ordered locus">Sta7437_4760</name>
</gene>
<sequence>MTQRILTTINTSLISFVSIAGLSLQTKPLLAHSGHSDKVESQERPQTINNQQSPSHNSSMNHDMSEMDHDTPQMSSDRESLVDSPKTTEEQPTITENETIAPVPNPQITTSQSIPTSPLPIMGESLFALLVASPFLLFALKRWFHK</sequence>
<feature type="region of interest" description="Disordered" evidence="1">
    <location>
        <begin position="33"/>
        <end position="107"/>
    </location>
</feature>
<evidence type="ECO:0000313" key="3">
    <source>
        <dbReference type="EMBL" id="AFZ38198.1"/>
    </source>
</evidence>
<feature type="transmembrane region" description="Helical" evidence="2">
    <location>
        <begin position="119"/>
        <end position="140"/>
    </location>
</feature>
<evidence type="ECO:0000256" key="2">
    <source>
        <dbReference type="SAM" id="Phobius"/>
    </source>
</evidence>
<dbReference type="RefSeq" id="WP_015212101.1">
    <property type="nucleotide sequence ID" value="NC_019765.1"/>
</dbReference>
<feature type="compositionally biased region" description="Basic and acidic residues" evidence="1">
    <location>
        <begin position="34"/>
        <end position="43"/>
    </location>
</feature>
<keyword evidence="2" id="KW-0812">Transmembrane</keyword>